<dbReference type="OrthoDB" id="9799812at2"/>
<dbReference type="InterPro" id="IPR008920">
    <property type="entry name" value="TF_FadR/GntR_C"/>
</dbReference>
<keyword evidence="1" id="KW-0805">Transcription regulation</keyword>
<dbReference type="SUPFAM" id="SSF48008">
    <property type="entry name" value="GntR ligand-binding domain-like"/>
    <property type="match status" value="1"/>
</dbReference>
<dbReference type="InterPro" id="IPR011711">
    <property type="entry name" value="GntR_C"/>
</dbReference>
<dbReference type="SMART" id="SM00895">
    <property type="entry name" value="FCD"/>
    <property type="match status" value="1"/>
</dbReference>
<dbReference type="GO" id="GO:0003700">
    <property type="term" value="F:DNA-binding transcription factor activity"/>
    <property type="evidence" value="ECO:0007669"/>
    <property type="project" value="InterPro"/>
</dbReference>
<dbReference type="InterPro" id="IPR036388">
    <property type="entry name" value="WH-like_DNA-bd_sf"/>
</dbReference>
<reference evidence="5 6" key="1">
    <citation type="submission" date="2019-03" db="EMBL/GenBank/DDBJ databases">
        <title>Ramlibacter rhizophilus CCTCC AB2015357, whole genome shotgun sequence.</title>
        <authorList>
            <person name="Zhang X."/>
            <person name="Feng G."/>
            <person name="Zhu H."/>
        </authorList>
    </citation>
    <scope>NUCLEOTIDE SEQUENCE [LARGE SCALE GENOMIC DNA]</scope>
    <source>
        <strain evidence="5 6">CCTCC AB2015357</strain>
    </source>
</reference>
<keyword evidence="3" id="KW-0804">Transcription</keyword>
<dbReference type="PANTHER" id="PTHR43537:SF45">
    <property type="entry name" value="GNTR FAMILY REGULATORY PROTEIN"/>
    <property type="match status" value="1"/>
</dbReference>
<evidence type="ECO:0000256" key="1">
    <source>
        <dbReference type="ARBA" id="ARBA00023015"/>
    </source>
</evidence>
<dbReference type="EMBL" id="SMLL01000002">
    <property type="protein sequence ID" value="TFZ03449.1"/>
    <property type="molecule type" value="Genomic_DNA"/>
</dbReference>
<dbReference type="PROSITE" id="PS50949">
    <property type="entry name" value="HTH_GNTR"/>
    <property type="match status" value="1"/>
</dbReference>
<accession>A0A4Z0BZR3</accession>
<evidence type="ECO:0000313" key="5">
    <source>
        <dbReference type="EMBL" id="TFZ03449.1"/>
    </source>
</evidence>
<dbReference type="Proteomes" id="UP000297564">
    <property type="component" value="Unassembled WGS sequence"/>
</dbReference>
<dbReference type="InterPro" id="IPR036390">
    <property type="entry name" value="WH_DNA-bd_sf"/>
</dbReference>
<dbReference type="Pfam" id="PF00392">
    <property type="entry name" value="GntR"/>
    <property type="match status" value="1"/>
</dbReference>
<dbReference type="AlphaFoldDB" id="A0A4Z0BZR3"/>
<keyword evidence="2" id="KW-0238">DNA-binding</keyword>
<sequence length="222" mass="24550">MKILAAQPKLVELVQEAILAEIASGKLPPGARVIQEQLAQELGVSRQPVQQALLLLRNLGVLREAPGRGLQVAPLDLEHVRNMYDVRAVIEGLAFRKAAERNPQRAAAEGPAYIAAGREAVAAGDVARMIQADMAFHAFVYELSRNPLVAPAMDTHWANTQRVMGEVLMRDERPRDIWDQHEALLHALMEGDGRKAEKLAREHIQQAADFMIDRLQREAAPA</sequence>
<evidence type="ECO:0000256" key="3">
    <source>
        <dbReference type="ARBA" id="ARBA00023163"/>
    </source>
</evidence>
<proteinExistence type="predicted"/>
<dbReference type="Gene3D" id="1.10.10.10">
    <property type="entry name" value="Winged helix-like DNA-binding domain superfamily/Winged helix DNA-binding domain"/>
    <property type="match status" value="1"/>
</dbReference>
<evidence type="ECO:0000259" key="4">
    <source>
        <dbReference type="PROSITE" id="PS50949"/>
    </source>
</evidence>
<comment type="caution">
    <text evidence="5">The sequence shown here is derived from an EMBL/GenBank/DDBJ whole genome shotgun (WGS) entry which is preliminary data.</text>
</comment>
<keyword evidence="6" id="KW-1185">Reference proteome</keyword>
<dbReference type="GO" id="GO:0003677">
    <property type="term" value="F:DNA binding"/>
    <property type="evidence" value="ECO:0007669"/>
    <property type="project" value="UniProtKB-KW"/>
</dbReference>
<dbReference type="SUPFAM" id="SSF46785">
    <property type="entry name" value="Winged helix' DNA-binding domain"/>
    <property type="match status" value="1"/>
</dbReference>
<feature type="domain" description="HTH gntR-type" evidence="4">
    <location>
        <begin position="8"/>
        <end position="75"/>
    </location>
</feature>
<evidence type="ECO:0000313" key="6">
    <source>
        <dbReference type="Proteomes" id="UP000297564"/>
    </source>
</evidence>
<dbReference type="PANTHER" id="PTHR43537">
    <property type="entry name" value="TRANSCRIPTIONAL REGULATOR, GNTR FAMILY"/>
    <property type="match status" value="1"/>
</dbReference>
<dbReference type="SMART" id="SM00345">
    <property type="entry name" value="HTH_GNTR"/>
    <property type="match status" value="1"/>
</dbReference>
<dbReference type="Gene3D" id="1.20.120.530">
    <property type="entry name" value="GntR ligand-binding domain-like"/>
    <property type="match status" value="1"/>
</dbReference>
<name>A0A4Z0BZR3_9BURK</name>
<organism evidence="5 6">
    <name type="scientific">Ramlibacter rhizophilus</name>
    <dbReference type="NCBI Taxonomy" id="1781167"/>
    <lineage>
        <taxon>Bacteria</taxon>
        <taxon>Pseudomonadati</taxon>
        <taxon>Pseudomonadota</taxon>
        <taxon>Betaproteobacteria</taxon>
        <taxon>Burkholderiales</taxon>
        <taxon>Comamonadaceae</taxon>
        <taxon>Ramlibacter</taxon>
    </lineage>
</organism>
<dbReference type="RefSeq" id="WP_135284248.1">
    <property type="nucleotide sequence ID" value="NZ_SMLL01000002.1"/>
</dbReference>
<gene>
    <name evidence="5" type="ORF">EZ242_06125</name>
</gene>
<evidence type="ECO:0000256" key="2">
    <source>
        <dbReference type="ARBA" id="ARBA00023125"/>
    </source>
</evidence>
<dbReference type="InterPro" id="IPR000524">
    <property type="entry name" value="Tscrpt_reg_HTH_GntR"/>
</dbReference>
<protein>
    <submittedName>
        <fullName evidence="5">GntR family transcriptional regulator</fullName>
    </submittedName>
</protein>
<dbReference type="Pfam" id="PF07729">
    <property type="entry name" value="FCD"/>
    <property type="match status" value="1"/>
</dbReference>